<comment type="caution">
    <text evidence="2">The sequence shown here is derived from an EMBL/GenBank/DDBJ whole genome shotgun (WGS) entry which is preliminary data.</text>
</comment>
<protein>
    <submittedName>
        <fullName evidence="2">Uncharacterized protein</fullName>
    </submittedName>
</protein>
<keyword evidence="1" id="KW-0472">Membrane</keyword>
<accession>J9FKR0</accession>
<gene>
    <name evidence="2" type="ORF">EVA_16413</name>
</gene>
<evidence type="ECO:0000256" key="1">
    <source>
        <dbReference type="SAM" id="Phobius"/>
    </source>
</evidence>
<dbReference type="EMBL" id="AMCI01005782">
    <property type="protein sequence ID" value="EJW95481.1"/>
    <property type="molecule type" value="Genomic_DNA"/>
</dbReference>
<dbReference type="AlphaFoldDB" id="J9FKR0"/>
<keyword evidence="1" id="KW-1133">Transmembrane helix</keyword>
<feature type="transmembrane region" description="Helical" evidence="1">
    <location>
        <begin position="24"/>
        <end position="48"/>
    </location>
</feature>
<organism evidence="2">
    <name type="scientific">gut metagenome</name>
    <dbReference type="NCBI Taxonomy" id="749906"/>
    <lineage>
        <taxon>unclassified sequences</taxon>
        <taxon>metagenomes</taxon>
        <taxon>organismal metagenomes</taxon>
    </lineage>
</organism>
<sequence>MTSQILCISITLNKRKYNVFCFRLLPYSVFTCSSSLFFSLHVAGIFLFPFHWTLFQFQRQDFSAFPQNAHSLSGCIQYHPQW</sequence>
<evidence type="ECO:0000313" key="2">
    <source>
        <dbReference type="EMBL" id="EJW95481.1"/>
    </source>
</evidence>
<keyword evidence="1" id="KW-0812">Transmembrane</keyword>
<proteinExistence type="predicted"/>
<reference evidence="2" key="1">
    <citation type="journal article" date="2012" name="PLoS ONE">
        <title>Gene sets for utilization of primary and secondary nutrition supplies in the distal gut of endangered iberian lynx.</title>
        <authorList>
            <person name="Alcaide M."/>
            <person name="Messina E."/>
            <person name="Richter M."/>
            <person name="Bargiela R."/>
            <person name="Peplies J."/>
            <person name="Huws S.A."/>
            <person name="Newbold C.J."/>
            <person name="Golyshin P.N."/>
            <person name="Simon M.A."/>
            <person name="Lopez G."/>
            <person name="Yakimov M.M."/>
            <person name="Ferrer M."/>
        </authorList>
    </citation>
    <scope>NUCLEOTIDE SEQUENCE</scope>
</reference>
<name>J9FKR0_9ZZZZ</name>